<organism evidence="2 3">
    <name type="scientific">Streptomyces rectiviolaceus</name>
    <dbReference type="NCBI Taxonomy" id="332591"/>
    <lineage>
        <taxon>Bacteria</taxon>
        <taxon>Bacillati</taxon>
        <taxon>Actinomycetota</taxon>
        <taxon>Actinomycetes</taxon>
        <taxon>Kitasatosporales</taxon>
        <taxon>Streptomycetaceae</taxon>
        <taxon>Streptomyces</taxon>
    </lineage>
</organism>
<name>A0ABP6MKJ9_9ACTN</name>
<dbReference type="Proteomes" id="UP001501637">
    <property type="component" value="Unassembled WGS sequence"/>
</dbReference>
<proteinExistence type="predicted"/>
<evidence type="ECO:0000313" key="3">
    <source>
        <dbReference type="Proteomes" id="UP001501637"/>
    </source>
</evidence>
<reference evidence="3" key="1">
    <citation type="journal article" date="2019" name="Int. J. Syst. Evol. Microbiol.">
        <title>The Global Catalogue of Microorganisms (GCM) 10K type strain sequencing project: providing services to taxonomists for standard genome sequencing and annotation.</title>
        <authorList>
            <consortium name="The Broad Institute Genomics Platform"/>
            <consortium name="The Broad Institute Genome Sequencing Center for Infectious Disease"/>
            <person name="Wu L."/>
            <person name="Ma J."/>
        </authorList>
    </citation>
    <scope>NUCLEOTIDE SEQUENCE [LARGE SCALE GENOMIC DNA]</scope>
    <source>
        <strain evidence="3">JCM 9092</strain>
    </source>
</reference>
<dbReference type="InterPro" id="IPR057679">
    <property type="entry name" value="DUF7919"/>
</dbReference>
<keyword evidence="3" id="KW-1185">Reference proteome</keyword>
<evidence type="ECO:0000259" key="1">
    <source>
        <dbReference type="Pfam" id="PF25535"/>
    </source>
</evidence>
<accession>A0ABP6MKJ9</accession>
<dbReference type="EMBL" id="BAAAUG010000069">
    <property type="protein sequence ID" value="GAA3112749.1"/>
    <property type="molecule type" value="Genomic_DNA"/>
</dbReference>
<comment type="caution">
    <text evidence="2">The sequence shown here is derived from an EMBL/GenBank/DDBJ whole genome shotgun (WGS) entry which is preliminary data.</text>
</comment>
<gene>
    <name evidence="2" type="ORF">GCM10010449_38740</name>
</gene>
<sequence>MGTAHAKIGTSPLVGIDHFETAKVGVTLAYYRDMSAYRYGNGVPNAVNIGWLGWRNPFFRRGQMPEELVEKLKRLALNPEWKTRGYHRCPFCPPGKRATIRVGAKVLILGSAEIVVESDLGKVYDSPDLIVHYVEKHSYLPPPPFLEALGSMKI</sequence>
<dbReference type="Pfam" id="PF25535">
    <property type="entry name" value="DUF7919"/>
    <property type="match status" value="1"/>
</dbReference>
<evidence type="ECO:0000313" key="2">
    <source>
        <dbReference type="EMBL" id="GAA3112749.1"/>
    </source>
</evidence>
<feature type="domain" description="DUF7919" evidence="1">
    <location>
        <begin position="29"/>
        <end position="149"/>
    </location>
</feature>
<protein>
    <recommendedName>
        <fullName evidence="1">DUF7919 domain-containing protein</fullName>
    </recommendedName>
</protein>